<name>A0A2A9MB86_BESBE</name>
<keyword evidence="2" id="KW-1133">Transmembrane helix</keyword>
<organism evidence="3 4">
    <name type="scientific">Besnoitia besnoiti</name>
    <name type="common">Apicomplexan protozoan</name>
    <dbReference type="NCBI Taxonomy" id="94643"/>
    <lineage>
        <taxon>Eukaryota</taxon>
        <taxon>Sar</taxon>
        <taxon>Alveolata</taxon>
        <taxon>Apicomplexa</taxon>
        <taxon>Conoidasida</taxon>
        <taxon>Coccidia</taxon>
        <taxon>Eucoccidiorida</taxon>
        <taxon>Eimeriorina</taxon>
        <taxon>Sarcocystidae</taxon>
        <taxon>Besnoitia</taxon>
    </lineage>
</organism>
<keyword evidence="2" id="KW-0472">Membrane</keyword>
<evidence type="ECO:0000256" key="2">
    <source>
        <dbReference type="SAM" id="Phobius"/>
    </source>
</evidence>
<dbReference type="AlphaFoldDB" id="A0A2A9MB86"/>
<dbReference type="VEuPathDB" id="ToxoDB:BESB_065050"/>
<dbReference type="GeneID" id="40311433"/>
<sequence length="626" mass="69248">MEGQGESSSALWIPNRYYGPPLSFDFRMPGKLRRSGAVYLSVMVTYIEQDEPQRVSFLPIRFLSLLSSLDDTGSAPQQSASTIPEDDERSAYILPWQALKNHIFLPPGYMGEGRWVRSEGLTPMTKLGSAYGVPSNVLQPGQRVTLACVAPRDPVLLLPPLDDVPRILQVSKRLSRGRGAAATRVRATAANKGHQNHLPRYEPGIGFPAIDRILNSRSAPRYGIAAASTGITADPGDAQGNSDENETEVNAPPQAELEDLTAKMASIFLAEEDGLGFSLPVPVLVDDIFFMFIEPNGDSSPRLIADLHVRPCVEPIHPPLLHEAEDVPVEPKQGTGGRRGFFRWLFGKGETTEIKESRSDMVRRCKLKRVTVVEIKGTEALMSPKHLKMALLQIRSRLLTDTDCVISTVPRAPPRRGAARAGIRQQVTVQLVCPSVEEISIVIREKENADKAYKLFKRRRVAQLEATVSGAILGMLTTYAGFRGFTKDPQRTKEFFGDVIGEQHAEQSNPETFFPSENDLYHLMGVKNIPRIVAFRKKDRRIGNSGLAVNIGLSVMTLAVVATATLLGMKMARGSWHILRNRMRMSKLRKELERPLIGAHDSDAPRETGGEQECATKDVIFLQLLY</sequence>
<dbReference type="OrthoDB" id="1898337at2759"/>
<accession>A0A2A9MB86</accession>
<comment type="caution">
    <text evidence="3">The sequence shown here is derived from an EMBL/GenBank/DDBJ whole genome shotgun (WGS) entry which is preliminary data.</text>
</comment>
<proteinExistence type="predicted"/>
<feature type="region of interest" description="Disordered" evidence="1">
    <location>
        <begin position="229"/>
        <end position="252"/>
    </location>
</feature>
<evidence type="ECO:0008006" key="5">
    <source>
        <dbReference type="Google" id="ProtNLM"/>
    </source>
</evidence>
<dbReference type="KEGG" id="bbes:BESB_065050"/>
<keyword evidence="2" id="KW-0812">Transmembrane</keyword>
<dbReference type="Proteomes" id="UP000224006">
    <property type="component" value="Chromosome VI"/>
</dbReference>
<evidence type="ECO:0000256" key="1">
    <source>
        <dbReference type="SAM" id="MobiDB-lite"/>
    </source>
</evidence>
<protein>
    <recommendedName>
        <fullName evidence="5">Transmembrane protein</fullName>
    </recommendedName>
</protein>
<dbReference type="RefSeq" id="XP_029218483.1">
    <property type="nucleotide sequence ID" value="XM_029364900.1"/>
</dbReference>
<gene>
    <name evidence="3" type="ORF">BESB_065050</name>
</gene>
<keyword evidence="4" id="KW-1185">Reference proteome</keyword>
<dbReference type="EMBL" id="NWUJ01000006">
    <property type="protein sequence ID" value="PFH34474.1"/>
    <property type="molecule type" value="Genomic_DNA"/>
</dbReference>
<evidence type="ECO:0000313" key="3">
    <source>
        <dbReference type="EMBL" id="PFH34474.1"/>
    </source>
</evidence>
<reference evidence="3 4" key="1">
    <citation type="submission" date="2017-09" db="EMBL/GenBank/DDBJ databases">
        <title>Genome sequencing of Besnoitia besnoiti strain Bb-Ger1.</title>
        <authorList>
            <person name="Schares G."/>
            <person name="Venepally P."/>
            <person name="Lorenzi H.A."/>
        </authorList>
    </citation>
    <scope>NUCLEOTIDE SEQUENCE [LARGE SCALE GENOMIC DNA]</scope>
    <source>
        <strain evidence="3 4">Bb-Ger1</strain>
    </source>
</reference>
<evidence type="ECO:0000313" key="4">
    <source>
        <dbReference type="Proteomes" id="UP000224006"/>
    </source>
</evidence>
<feature type="transmembrane region" description="Helical" evidence="2">
    <location>
        <begin position="547"/>
        <end position="569"/>
    </location>
</feature>